<dbReference type="HOGENOM" id="CLU_2344827_0_0_5"/>
<evidence type="ECO:0000313" key="2">
    <source>
        <dbReference type="Proteomes" id="UP000007999"/>
    </source>
</evidence>
<sequence length="97" mass="11305">MRIKSKKRFLREKPEKLIVPKTINDCWSMDFMHDSLENGRRYRLFNVIDGFNREGLGIEIDFSATGRKSHKGTRSNCCSFSQVNLSKMHILKDIIGL</sequence>
<gene>
    <name evidence="1" type="ORF">RMB_07450</name>
</gene>
<accession>H6QLC3</accession>
<dbReference type="KEGG" id="rmi:RMB_07450"/>
<geneLocation type="plasmid" evidence="1 2">
    <name>pRMB</name>
</geneLocation>
<reference evidence="2" key="1">
    <citation type="submission" date="2012-02" db="EMBL/GenBank/DDBJ databases">
        <title>Complete genome sequence of Rickettsia parkeri strain Portsmouth.</title>
        <authorList>
            <person name="Johnson S.L."/>
            <person name="Munk A.C."/>
            <person name="Han S."/>
            <person name="Bruce D.C."/>
            <person name="Dasch G.A."/>
        </authorList>
    </citation>
    <scope>NUCLEOTIDE SEQUENCE [LARGE SCALE GENOMIC DNA]</scope>
    <source>
        <strain evidence="2">AZT80 (RMB)</strain>
        <plasmid evidence="2">pRMB</plasmid>
    </source>
</reference>
<dbReference type="SUPFAM" id="SSF53098">
    <property type="entry name" value="Ribonuclease H-like"/>
    <property type="match status" value="1"/>
</dbReference>
<dbReference type="EMBL" id="CP003320">
    <property type="protein sequence ID" value="AFB32166.1"/>
    <property type="molecule type" value="Genomic_DNA"/>
</dbReference>
<name>H6QLC3_RICMA</name>
<proteinExistence type="predicted"/>
<protein>
    <submittedName>
        <fullName evidence="1">Integrase catalytic subunit</fullName>
    </submittedName>
</protein>
<dbReference type="Proteomes" id="UP000007999">
    <property type="component" value="Plasmid pRMB"/>
</dbReference>
<dbReference type="InterPro" id="IPR012337">
    <property type="entry name" value="RNaseH-like_sf"/>
</dbReference>
<organism evidence="1 2">
    <name type="scientific">Rickettsia massiliae str. AZT80</name>
    <dbReference type="NCBI Taxonomy" id="1105112"/>
    <lineage>
        <taxon>Bacteria</taxon>
        <taxon>Pseudomonadati</taxon>
        <taxon>Pseudomonadota</taxon>
        <taxon>Alphaproteobacteria</taxon>
        <taxon>Rickettsiales</taxon>
        <taxon>Rickettsiaceae</taxon>
        <taxon>Rickettsieae</taxon>
        <taxon>Rickettsia</taxon>
        <taxon>spotted fever group</taxon>
    </lineage>
</organism>
<dbReference type="PANTHER" id="PTHR47515">
    <property type="entry name" value="LOW CALCIUM RESPONSE LOCUS PROTEIN T"/>
    <property type="match status" value="1"/>
</dbReference>
<dbReference type="AlphaFoldDB" id="H6QLC3"/>
<evidence type="ECO:0000313" key="1">
    <source>
        <dbReference type="EMBL" id="AFB32166.1"/>
    </source>
</evidence>
<dbReference type="PANTHER" id="PTHR47515:SF2">
    <property type="entry name" value="INTEGRASE CORE DOMAIN PROTEIN"/>
    <property type="match status" value="1"/>
</dbReference>
<keyword evidence="1" id="KW-0614">Plasmid</keyword>